<reference evidence="4 5" key="1">
    <citation type="submission" date="2018-05" db="EMBL/GenBank/DDBJ databases">
        <title>Genomic Encyclopedia of Type Strains, Phase IV (KMG-IV): sequencing the most valuable type-strain genomes for metagenomic binning, comparative biology and taxonomic classification.</title>
        <authorList>
            <person name="Goeker M."/>
        </authorList>
    </citation>
    <scope>NUCLEOTIDE SEQUENCE [LARGE SCALE GENOMIC DNA]</scope>
    <source>
        <strain evidence="4 5">DSM 44704</strain>
    </source>
</reference>
<dbReference type="PRINTS" id="PR00420">
    <property type="entry name" value="RNGMNOXGNASE"/>
</dbReference>
<dbReference type="InterPro" id="IPR050493">
    <property type="entry name" value="FAD-dep_Monooxygenase_BioMet"/>
</dbReference>
<dbReference type="RefSeq" id="WP_040733055.1">
    <property type="nucleotide sequence ID" value="NZ_QJKF01000010.1"/>
</dbReference>
<proteinExistence type="predicted"/>
<evidence type="ECO:0000259" key="3">
    <source>
        <dbReference type="Pfam" id="PF01494"/>
    </source>
</evidence>
<organism evidence="4 5">
    <name type="scientific">Nocardia tenerifensis</name>
    <dbReference type="NCBI Taxonomy" id="228006"/>
    <lineage>
        <taxon>Bacteria</taxon>
        <taxon>Bacillati</taxon>
        <taxon>Actinomycetota</taxon>
        <taxon>Actinomycetes</taxon>
        <taxon>Mycobacteriales</taxon>
        <taxon>Nocardiaceae</taxon>
        <taxon>Nocardia</taxon>
    </lineage>
</organism>
<dbReference type="GO" id="GO:0004497">
    <property type="term" value="F:monooxygenase activity"/>
    <property type="evidence" value="ECO:0007669"/>
    <property type="project" value="UniProtKB-KW"/>
</dbReference>
<evidence type="ECO:0000313" key="4">
    <source>
        <dbReference type="EMBL" id="PXX60370.1"/>
    </source>
</evidence>
<dbReference type="Pfam" id="PF01494">
    <property type="entry name" value="FAD_binding_3"/>
    <property type="match status" value="1"/>
</dbReference>
<sequence>MVTIIGGGIAGTLLAGALGRAAPVTVYESQPSIGAGHFLALDDRAHTALTRLGVGLDRLHGASHPLAARSAADPTGVVRSDSRTERRLYLRAELMRALTEFASATAAELHYDTPVTELNSTEGTLFSGGKPIPADEVIIAADGIDSLARRHLEPGRSAEYAGQIVVYGITTRPIRPHTDPSVLHFDRRFDAEGRPVTTFGHFWNDELSVWFTRLTREPMAVQDTGSQPLDGWAEPILAAAPTLDLVETMLAATETVHVSNARTVPLADALPPQAPVILCGDADHAITPAAGVGARDAIEDAAALAEALLSGGSPATAMAERRARILAERGAAAQMFRKTT</sequence>
<evidence type="ECO:0000256" key="2">
    <source>
        <dbReference type="ARBA" id="ARBA00023033"/>
    </source>
</evidence>
<dbReference type="SUPFAM" id="SSF51905">
    <property type="entry name" value="FAD/NAD(P)-binding domain"/>
    <property type="match status" value="1"/>
</dbReference>
<evidence type="ECO:0000313" key="5">
    <source>
        <dbReference type="Proteomes" id="UP000247569"/>
    </source>
</evidence>
<name>A0A318JWF6_9NOCA</name>
<feature type="domain" description="FAD-binding" evidence="3">
    <location>
        <begin position="2"/>
        <end position="309"/>
    </location>
</feature>
<dbReference type="InterPro" id="IPR036188">
    <property type="entry name" value="FAD/NAD-bd_sf"/>
</dbReference>
<dbReference type="OrthoDB" id="4529762at2"/>
<dbReference type="PANTHER" id="PTHR13789">
    <property type="entry name" value="MONOOXYGENASE"/>
    <property type="match status" value="1"/>
</dbReference>
<keyword evidence="1" id="KW-0560">Oxidoreductase</keyword>
<dbReference type="GO" id="GO:0071949">
    <property type="term" value="F:FAD binding"/>
    <property type="evidence" value="ECO:0007669"/>
    <property type="project" value="InterPro"/>
</dbReference>
<dbReference type="Gene3D" id="3.50.50.60">
    <property type="entry name" value="FAD/NAD(P)-binding domain"/>
    <property type="match status" value="1"/>
</dbReference>
<dbReference type="Gene3D" id="3.30.9.10">
    <property type="entry name" value="D-Amino Acid Oxidase, subunit A, domain 2"/>
    <property type="match status" value="1"/>
</dbReference>
<keyword evidence="2" id="KW-0503">Monooxygenase</keyword>
<keyword evidence="5" id="KW-1185">Reference proteome</keyword>
<dbReference type="Proteomes" id="UP000247569">
    <property type="component" value="Unassembled WGS sequence"/>
</dbReference>
<protein>
    <submittedName>
        <fullName evidence="4">2-polyprenyl-6-methoxyphenol hydroxylase-like FAD-dependent oxidoreductase</fullName>
    </submittedName>
</protein>
<accession>A0A318JWF6</accession>
<evidence type="ECO:0000256" key="1">
    <source>
        <dbReference type="ARBA" id="ARBA00023002"/>
    </source>
</evidence>
<dbReference type="InterPro" id="IPR002938">
    <property type="entry name" value="FAD-bd"/>
</dbReference>
<dbReference type="AlphaFoldDB" id="A0A318JWF6"/>
<gene>
    <name evidence="4" type="ORF">DFR70_110211</name>
</gene>
<dbReference type="EMBL" id="QJKF01000010">
    <property type="protein sequence ID" value="PXX60370.1"/>
    <property type="molecule type" value="Genomic_DNA"/>
</dbReference>
<dbReference type="PANTHER" id="PTHR13789:SF309">
    <property type="entry name" value="PUTATIVE (AFU_ORTHOLOGUE AFUA_6G14510)-RELATED"/>
    <property type="match status" value="1"/>
</dbReference>
<comment type="caution">
    <text evidence="4">The sequence shown here is derived from an EMBL/GenBank/DDBJ whole genome shotgun (WGS) entry which is preliminary data.</text>
</comment>